<evidence type="ECO:0000256" key="2">
    <source>
        <dbReference type="ARBA" id="ARBA00022942"/>
    </source>
</evidence>
<dbReference type="OrthoDB" id="40134at2759"/>
<dbReference type="GO" id="GO:0019773">
    <property type="term" value="C:proteasome core complex, alpha-subunit complex"/>
    <property type="evidence" value="ECO:0007669"/>
    <property type="project" value="UniProtKB-UniRule"/>
</dbReference>
<comment type="subunit">
    <text evidence="4">The 20S proteasome core is composed of 28 subunits that are arranged in four stacked rings, resulting in a barrel-shaped structure. The two end rings are each formed by seven alpha subunits, and the two central rings are each formed by seven beta subunits.</text>
</comment>
<dbReference type="GeneID" id="115632213"/>
<dbReference type="SUPFAM" id="SSF56235">
    <property type="entry name" value="N-terminal nucleophile aminohydrolases (Ntn hydrolases)"/>
    <property type="match status" value="1"/>
</dbReference>
<proteinExistence type="inferred from homology"/>
<comment type="similarity">
    <text evidence="3 4">Belongs to the peptidase T1A family.</text>
</comment>
<dbReference type="Pfam" id="PF00227">
    <property type="entry name" value="Proteasome"/>
    <property type="match status" value="1"/>
</dbReference>
<keyword evidence="4" id="KW-0963">Cytoplasm</keyword>
<gene>
    <name evidence="7" type="primary">LOC115632213</name>
</gene>
<evidence type="ECO:0000256" key="1">
    <source>
        <dbReference type="ARBA" id="ARBA00002000"/>
    </source>
</evidence>
<evidence type="ECO:0000256" key="3">
    <source>
        <dbReference type="PROSITE-ProRule" id="PRU00808"/>
    </source>
</evidence>
<dbReference type="PROSITE" id="PS00388">
    <property type="entry name" value="PROTEASOME_ALPHA_1"/>
    <property type="match status" value="1"/>
</dbReference>
<dbReference type="PROSITE" id="PS51475">
    <property type="entry name" value="PROTEASOME_ALPHA_2"/>
    <property type="match status" value="1"/>
</dbReference>
<dbReference type="GO" id="GO:0005634">
    <property type="term" value="C:nucleus"/>
    <property type="evidence" value="ECO:0007669"/>
    <property type="project" value="UniProtKB-SubCell"/>
</dbReference>
<evidence type="ECO:0000259" key="5">
    <source>
        <dbReference type="PROSITE" id="PS00388"/>
    </source>
</evidence>
<comment type="function">
    <text evidence="1">The proteasome is a multicatalytic proteinase complex which is characterized by its ability to cleave peptides with Arg, Phe, Tyr, Leu, and Glu adjacent to the leaving group at neutral or slightly basic pH. The proteasome has an ATP-dependent proteolytic activity.</text>
</comment>
<dbReference type="InterPro" id="IPR000426">
    <property type="entry name" value="Proteasome_asu_N"/>
</dbReference>
<sequence length="247" mass="26661">MSSNFDLMPSQFSPEGRIHQVEYAEKAAQKSGTVIGLRGKDGVVLAVEKLLTSSLYEQDSGRRIFTINANIGMAVAGLTADGFAVAEKARQEATNHHLQFGKPITINHMCDRIAAYMHAYTVFSSTRPFGLTVTLAGWDEIVGPQLFKIDSSGVAAGYLACASGLGEQKASPLMKKYKFSDMPLDSLVQTAGSLIYQVHNESSDKDFCFEMGLVGKDTDGLHCINPDIWIALAVESGLRANKPGYCG</sequence>
<accession>A0A6J2U9F3</accession>
<dbReference type="GO" id="GO:0006511">
    <property type="term" value="P:ubiquitin-dependent protein catabolic process"/>
    <property type="evidence" value="ECO:0007669"/>
    <property type="project" value="InterPro"/>
</dbReference>
<keyword evidence="4" id="KW-0539">Nucleus</keyword>
<evidence type="ECO:0000313" key="6">
    <source>
        <dbReference type="Proteomes" id="UP000504634"/>
    </source>
</evidence>
<keyword evidence="2 3" id="KW-0647">Proteasome</keyword>
<organism evidence="6 7">
    <name type="scientific">Drosophila lebanonensis</name>
    <name type="common">Fruit fly</name>
    <name type="synonym">Scaptodrosophila lebanonensis</name>
    <dbReference type="NCBI Taxonomy" id="7225"/>
    <lineage>
        <taxon>Eukaryota</taxon>
        <taxon>Metazoa</taxon>
        <taxon>Ecdysozoa</taxon>
        <taxon>Arthropoda</taxon>
        <taxon>Hexapoda</taxon>
        <taxon>Insecta</taxon>
        <taxon>Pterygota</taxon>
        <taxon>Neoptera</taxon>
        <taxon>Endopterygota</taxon>
        <taxon>Diptera</taxon>
        <taxon>Brachycera</taxon>
        <taxon>Muscomorpha</taxon>
        <taxon>Ephydroidea</taxon>
        <taxon>Drosophilidae</taxon>
        <taxon>Scaptodrosophila</taxon>
    </lineage>
</organism>
<dbReference type="SMART" id="SM00948">
    <property type="entry name" value="Proteasome_A_N"/>
    <property type="match status" value="1"/>
</dbReference>
<dbReference type="RefSeq" id="XP_030385131.1">
    <property type="nucleotide sequence ID" value="XM_030529271.1"/>
</dbReference>
<name>A0A6J2U9F3_DROLE</name>
<dbReference type="Gene3D" id="3.60.20.10">
    <property type="entry name" value="Glutamine Phosphoribosylpyrophosphate, subunit 1, domain 1"/>
    <property type="match status" value="1"/>
</dbReference>
<dbReference type="Pfam" id="PF10584">
    <property type="entry name" value="Proteasome_A_N"/>
    <property type="match status" value="1"/>
</dbReference>
<dbReference type="AlphaFoldDB" id="A0A6J2U9F3"/>
<dbReference type="Proteomes" id="UP000504634">
    <property type="component" value="Unplaced"/>
</dbReference>
<comment type="subcellular location">
    <subcellularLocation>
        <location evidence="4">Cytoplasm</location>
    </subcellularLocation>
    <subcellularLocation>
        <location evidence="4">Nucleus</location>
    </subcellularLocation>
</comment>
<dbReference type="InterPro" id="IPR050115">
    <property type="entry name" value="Proteasome_alpha"/>
</dbReference>
<dbReference type="InterPro" id="IPR029055">
    <property type="entry name" value="Ntn_hydrolases_N"/>
</dbReference>
<dbReference type="InterPro" id="IPR023332">
    <property type="entry name" value="Proteasome_alpha-type"/>
</dbReference>
<reference evidence="7" key="1">
    <citation type="submission" date="2025-08" db="UniProtKB">
        <authorList>
            <consortium name="RefSeq"/>
        </authorList>
    </citation>
    <scope>IDENTIFICATION</scope>
    <source>
        <strain evidence="7">11010-0011.00</strain>
        <tissue evidence="7">Whole body</tissue>
    </source>
</reference>
<dbReference type="PANTHER" id="PTHR11599">
    <property type="entry name" value="PROTEASOME SUBUNIT ALPHA/BETA"/>
    <property type="match status" value="1"/>
</dbReference>
<evidence type="ECO:0000256" key="4">
    <source>
        <dbReference type="RuleBase" id="RU000551"/>
    </source>
</evidence>
<evidence type="ECO:0000313" key="7">
    <source>
        <dbReference type="RefSeq" id="XP_030385131.1"/>
    </source>
</evidence>
<feature type="domain" description="Proteasome alpha-type subunits" evidence="5">
    <location>
        <begin position="5"/>
        <end position="27"/>
    </location>
</feature>
<protein>
    <recommendedName>
        <fullName evidence="4">Proteasome subunit alpha type</fullName>
    </recommendedName>
</protein>
<keyword evidence="6" id="KW-1185">Reference proteome</keyword>
<dbReference type="GO" id="GO:0005737">
    <property type="term" value="C:cytoplasm"/>
    <property type="evidence" value="ECO:0007669"/>
    <property type="project" value="UniProtKB-SubCell"/>
</dbReference>
<dbReference type="InterPro" id="IPR001353">
    <property type="entry name" value="Proteasome_sua/b"/>
</dbReference>